<dbReference type="Proteomes" id="UP000076532">
    <property type="component" value="Unassembled WGS sequence"/>
</dbReference>
<proteinExistence type="predicted"/>
<dbReference type="EMBL" id="KV417485">
    <property type="protein sequence ID" value="KZP32492.1"/>
    <property type="molecule type" value="Genomic_DNA"/>
</dbReference>
<evidence type="ECO:0000313" key="2">
    <source>
        <dbReference type="EMBL" id="KZP32492.1"/>
    </source>
</evidence>
<feature type="region of interest" description="Disordered" evidence="1">
    <location>
        <begin position="63"/>
        <end position="95"/>
    </location>
</feature>
<evidence type="ECO:0000256" key="1">
    <source>
        <dbReference type="SAM" id="MobiDB-lite"/>
    </source>
</evidence>
<dbReference type="AlphaFoldDB" id="A0A166V9L6"/>
<feature type="compositionally biased region" description="Polar residues" evidence="1">
    <location>
        <begin position="73"/>
        <end position="93"/>
    </location>
</feature>
<accession>A0A166V9L6</accession>
<feature type="region of interest" description="Disordered" evidence="1">
    <location>
        <begin position="111"/>
        <end position="140"/>
    </location>
</feature>
<sequence length="189" mass="20623">MIYNMTEVQSGMASEHCRAVFARCRGLTYCMFDINLLSTIIRHARVVGACVCGQPALLDQKDTRRSCAGVHPTSPTSKRPRTSQYPSPSSRSHASPCFRLLPVSISREHRRLPPPIPVRAPAPGLARKPEGHYGAQSHRCSRDGHQGQYLAFLVQASVPLAGREAVSEVKQYMWQGAGAKGAAKELACV</sequence>
<keyword evidence="3" id="KW-1185">Reference proteome</keyword>
<protein>
    <submittedName>
        <fullName evidence="2">Uncharacterized protein</fullName>
    </submittedName>
</protein>
<name>A0A166V9L6_9AGAM</name>
<reference evidence="2 3" key="1">
    <citation type="journal article" date="2016" name="Mol. Biol. Evol.">
        <title>Comparative Genomics of Early-Diverging Mushroom-Forming Fungi Provides Insights into the Origins of Lignocellulose Decay Capabilities.</title>
        <authorList>
            <person name="Nagy L.G."/>
            <person name="Riley R."/>
            <person name="Tritt A."/>
            <person name="Adam C."/>
            <person name="Daum C."/>
            <person name="Floudas D."/>
            <person name="Sun H."/>
            <person name="Yadav J.S."/>
            <person name="Pangilinan J."/>
            <person name="Larsson K.H."/>
            <person name="Matsuura K."/>
            <person name="Barry K."/>
            <person name="Labutti K."/>
            <person name="Kuo R."/>
            <person name="Ohm R.A."/>
            <person name="Bhattacharya S.S."/>
            <person name="Shirouzu T."/>
            <person name="Yoshinaga Y."/>
            <person name="Martin F.M."/>
            <person name="Grigoriev I.V."/>
            <person name="Hibbett D.S."/>
        </authorList>
    </citation>
    <scope>NUCLEOTIDE SEQUENCE [LARGE SCALE GENOMIC DNA]</scope>
    <source>
        <strain evidence="2 3">CBS 109695</strain>
    </source>
</reference>
<gene>
    <name evidence="2" type="ORF">FIBSPDRAFT_477784</name>
</gene>
<organism evidence="2 3">
    <name type="scientific">Athelia psychrophila</name>
    <dbReference type="NCBI Taxonomy" id="1759441"/>
    <lineage>
        <taxon>Eukaryota</taxon>
        <taxon>Fungi</taxon>
        <taxon>Dikarya</taxon>
        <taxon>Basidiomycota</taxon>
        <taxon>Agaricomycotina</taxon>
        <taxon>Agaricomycetes</taxon>
        <taxon>Agaricomycetidae</taxon>
        <taxon>Atheliales</taxon>
        <taxon>Atheliaceae</taxon>
        <taxon>Athelia</taxon>
    </lineage>
</organism>
<evidence type="ECO:0000313" key="3">
    <source>
        <dbReference type="Proteomes" id="UP000076532"/>
    </source>
</evidence>